<keyword evidence="8" id="KW-0812">Transmembrane</keyword>
<evidence type="ECO:0000313" key="9">
    <source>
        <dbReference type="EMBL" id="CBX31101.1"/>
    </source>
</evidence>
<organism evidence="9">
    <name type="scientific">uncultured Desulfobacterium sp</name>
    <dbReference type="NCBI Taxonomy" id="201089"/>
    <lineage>
        <taxon>Bacteria</taxon>
        <taxon>Pseudomonadati</taxon>
        <taxon>Thermodesulfobacteriota</taxon>
        <taxon>Desulfobacteria</taxon>
        <taxon>Desulfobacterales</taxon>
        <taxon>Desulfobacteriaceae</taxon>
        <taxon>Desulfobacterium</taxon>
        <taxon>environmental samples</taxon>
    </lineage>
</organism>
<evidence type="ECO:0000256" key="8">
    <source>
        <dbReference type="SAM" id="Phobius"/>
    </source>
</evidence>
<keyword evidence="4" id="KW-0808">Transferase</keyword>
<sequence length="314" mass="36083">MLLADDEKPDQQKEDADKKPVSRKRGNRPGFWFFEIFIRVSGLYGAYGLLHFVSLYYLFFDKEAVSSARSYIEKRFPESGNFKQYFHIYRLFVSQGRQLIDRFSVVCTEKDVFDIKLNGFDQLQNILNDSDRGVILLTSHFGNWQIALTALNKLGKKVFLLMRKEDNEAVRDFLNVGYEKGDINIISPEQDFGGVIEIMNALGKGHIVSIMGDRRYGAKASKVRFLGDYAYFPLSAFAIAASAQCPVVVLLAAKVSAYEYVVDVTNILYPEGSGRKKEIKLVPWIQKYAHILEDFVNINPYQCFLFHDIWKDEK</sequence>
<dbReference type="PANTHER" id="PTHR30606:SF10">
    <property type="entry name" value="PHOSPHATIDYLINOSITOL MANNOSIDE ACYLTRANSFERASE"/>
    <property type="match status" value="1"/>
</dbReference>
<accession>E1YLW8</accession>
<evidence type="ECO:0000256" key="3">
    <source>
        <dbReference type="ARBA" id="ARBA00022519"/>
    </source>
</evidence>
<dbReference type="GO" id="GO:0016746">
    <property type="term" value="F:acyltransferase activity"/>
    <property type="evidence" value="ECO:0007669"/>
    <property type="project" value="UniProtKB-KW"/>
</dbReference>
<name>E1YLW8_9BACT</name>
<evidence type="ECO:0008006" key="10">
    <source>
        <dbReference type="Google" id="ProtNLM"/>
    </source>
</evidence>
<dbReference type="GO" id="GO:0009247">
    <property type="term" value="P:glycolipid biosynthetic process"/>
    <property type="evidence" value="ECO:0007669"/>
    <property type="project" value="UniProtKB-ARBA"/>
</dbReference>
<feature type="transmembrane region" description="Helical" evidence="8">
    <location>
        <begin position="229"/>
        <end position="253"/>
    </location>
</feature>
<dbReference type="GO" id="GO:0005886">
    <property type="term" value="C:plasma membrane"/>
    <property type="evidence" value="ECO:0007669"/>
    <property type="project" value="UniProtKB-SubCell"/>
</dbReference>
<evidence type="ECO:0000256" key="5">
    <source>
        <dbReference type="ARBA" id="ARBA00023136"/>
    </source>
</evidence>
<evidence type="ECO:0000256" key="6">
    <source>
        <dbReference type="ARBA" id="ARBA00023315"/>
    </source>
</evidence>
<keyword evidence="5 8" id="KW-0472">Membrane</keyword>
<evidence type="ECO:0000256" key="7">
    <source>
        <dbReference type="SAM" id="MobiDB-lite"/>
    </source>
</evidence>
<gene>
    <name evidence="9" type="ORF">N47_E46130</name>
</gene>
<reference evidence="9" key="1">
    <citation type="journal article" date="2011" name="Environ. Microbiol.">
        <title>Genomic insights into the metabolic potential of the polycyclic aromatic hydrocarbon degrading sulfate-reducing Deltaproteobacterium N47.</title>
        <authorList>
            <person name="Bergmann F."/>
            <person name="Selesi D."/>
            <person name="Weinmaier T."/>
            <person name="Tischler P."/>
            <person name="Rattei T."/>
            <person name="Meckenstock R.U."/>
        </authorList>
    </citation>
    <scope>NUCLEOTIDE SEQUENCE</scope>
</reference>
<feature type="compositionally biased region" description="Basic and acidic residues" evidence="7">
    <location>
        <begin position="1"/>
        <end position="20"/>
    </location>
</feature>
<dbReference type="EMBL" id="FR695877">
    <property type="protein sequence ID" value="CBX31101.1"/>
    <property type="molecule type" value="Genomic_DNA"/>
</dbReference>
<dbReference type="AlphaFoldDB" id="E1YLW8"/>
<keyword evidence="3" id="KW-0997">Cell inner membrane</keyword>
<dbReference type="CDD" id="cd07984">
    <property type="entry name" value="LPLAT_LABLAT-like"/>
    <property type="match status" value="1"/>
</dbReference>
<keyword evidence="6" id="KW-0012">Acyltransferase</keyword>
<keyword evidence="8" id="KW-1133">Transmembrane helix</keyword>
<keyword evidence="2" id="KW-1003">Cell membrane</keyword>
<evidence type="ECO:0000256" key="1">
    <source>
        <dbReference type="ARBA" id="ARBA00004533"/>
    </source>
</evidence>
<protein>
    <recommendedName>
        <fullName evidence="10">Lipid A biosynthesis acyltransferase</fullName>
    </recommendedName>
</protein>
<dbReference type="Pfam" id="PF03279">
    <property type="entry name" value="Lip_A_acyltrans"/>
    <property type="match status" value="1"/>
</dbReference>
<dbReference type="InterPro" id="IPR004960">
    <property type="entry name" value="LipA_acyltrans"/>
</dbReference>
<comment type="subcellular location">
    <subcellularLocation>
        <location evidence="1">Cell inner membrane</location>
    </subcellularLocation>
</comment>
<proteinExistence type="predicted"/>
<feature type="transmembrane region" description="Helical" evidence="8">
    <location>
        <begin position="36"/>
        <end position="59"/>
    </location>
</feature>
<feature type="region of interest" description="Disordered" evidence="7">
    <location>
        <begin position="1"/>
        <end position="24"/>
    </location>
</feature>
<dbReference type="PANTHER" id="PTHR30606">
    <property type="entry name" value="LIPID A BIOSYNTHESIS LAUROYL ACYLTRANSFERASE"/>
    <property type="match status" value="1"/>
</dbReference>
<evidence type="ECO:0000256" key="2">
    <source>
        <dbReference type="ARBA" id="ARBA00022475"/>
    </source>
</evidence>
<evidence type="ECO:0000256" key="4">
    <source>
        <dbReference type="ARBA" id="ARBA00022679"/>
    </source>
</evidence>